<dbReference type="GO" id="GO:0061723">
    <property type="term" value="P:glycophagy"/>
    <property type="evidence" value="ECO:0007669"/>
    <property type="project" value="TreeGrafter"/>
</dbReference>
<dbReference type="Proteomes" id="UP000886653">
    <property type="component" value="Unassembled WGS sequence"/>
</dbReference>
<feature type="region of interest" description="Disordered" evidence="13">
    <location>
        <begin position="633"/>
        <end position="654"/>
    </location>
</feature>
<name>A0A9P6T8L2_9BASI</name>
<keyword evidence="6" id="KW-0256">Endoplasmic reticulum</keyword>
<keyword evidence="5" id="KW-0813">Transport</keyword>
<keyword evidence="15" id="KW-1185">Reference proteome</keyword>
<comment type="caution">
    <text evidence="14">The sequence shown here is derived from an EMBL/GenBank/DDBJ whole genome shotgun (WGS) entry which is preliminary data.</text>
</comment>
<evidence type="ECO:0000256" key="6">
    <source>
        <dbReference type="ARBA" id="ARBA00022824"/>
    </source>
</evidence>
<dbReference type="InterPro" id="IPR026849">
    <property type="entry name" value="ATG2"/>
</dbReference>
<comment type="similarity">
    <text evidence="3">Belongs to the ATG2 family.</text>
</comment>
<dbReference type="GO" id="GO:0000045">
    <property type="term" value="P:autophagosome assembly"/>
    <property type="evidence" value="ECO:0007669"/>
    <property type="project" value="TreeGrafter"/>
</dbReference>
<comment type="catalytic activity">
    <reaction evidence="10">
        <text>a 1,2-diacyl-sn-glycero-3-phospho-L-serine(in) = a 1,2-diacyl-sn-glycero-3-phospho-L-serine(out)</text>
        <dbReference type="Rhea" id="RHEA:38663"/>
        <dbReference type="ChEBI" id="CHEBI:57262"/>
    </reaction>
</comment>
<feature type="compositionally biased region" description="Basic and acidic residues" evidence="13">
    <location>
        <begin position="639"/>
        <end position="651"/>
    </location>
</feature>
<dbReference type="GO" id="GO:0000422">
    <property type="term" value="P:autophagy of mitochondrion"/>
    <property type="evidence" value="ECO:0007669"/>
    <property type="project" value="TreeGrafter"/>
</dbReference>
<evidence type="ECO:0000256" key="12">
    <source>
        <dbReference type="ARBA" id="ARBA00024631"/>
    </source>
</evidence>
<evidence type="ECO:0000256" key="4">
    <source>
        <dbReference type="ARBA" id="ARBA00018070"/>
    </source>
</evidence>
<dbReference type="PANTHER" id="PTHR13190:SF1">
    <property type="entry name" value="AUTOPHAGY-RELATED 2, ISOFORM A"/>
    <property type="match status" value="1"/>
</dbReference>
<dbReference type="PANTHER" id="PTHR13190">
    <property type="entry name" value="AUTOPHAGY-RELATED 2, ISOFORM A"/>
    <property type="match status" value="1"/>
</dbReference>
<comment type="subcellular location">
    <subcellularLocation>
        <location evidence="1">Endoplasmic reticulum membrane</location>
        <topology evidence="1">Peripheral membrane protein</topology>
    </subcellularLocation>
    <subcellularLocation>
        <location evidence="2">Preautophagosomal structure membrane</location>
        <topology evidence="2">Peripheral membrane protein</topology>
    </subcellularLocation>
</comment>
<evidence type="ECO:0000256" key="3">
    <source>
        <dbReference type="ARBA" id="ARBA00009714"/>
    </source>
</evidence>
<reference evidence="14" key="1">
    <citation type="submission" date="2013-11" db="EMBL/GenBank/DDBJ databases">
        <title>Genome sequence of the fusiform rust pathogen reveals effectors for host alternation and coevolution with pine.</title>
        <authorList>
            <consortium name="DOE Joint Genome Institute"/>
            <person name="Smith K."/>
            <person name="Pendleton A."/>
            <person name="Kubisiak T."/>
            <person name="Anderson C."/>
            <person name="Salamov A."/>
            <person name="Aerts A."/>
            <person name="Riley R."/>
            <person name="Clum A."/>
            <person name="Lindquist E."/>
            <person name="Ence D."/>
            <person name="Campbell M."/>
            <person name="Kronenberg Z."/>
            <person name="Feau N."/>
            <person name="Dhillon B."/>
            <person name="Hamelin R."/>
            <person name="Burleigh J."/>
            <person name="Smith J."/>
            <person name="Yandell M."/>
            <person name="Nelson C."/>
            <person name="Grigoriev I."/>
            <person name="Davis J."/>
        </authorList>
    </citation>
    <scope>NUCLEOTIDE SEQUENCE</scope>
    <source>
        <strain evidence="14">G11</strain>
    </source>
</reference>
<dbReference type="EMBL" id="MU167325">
    <property type="protein sequence ID" value="KAG0143212.1"/>
    <property type="molecule type" value="Genomic_DNA"/>
</dbReference>
<proteinExistence type="inferred from homology"/>
<dbReference type="GO" id="GO:0043495">
    <property type="term" value="F:protein-membrane adaptor activity"/>
    <property type="evidence" value="ECO:0007669"/>
    <property type="project" value="TreeGrafter"/>
</dbReference>
<sequence length="1840" mass="202998">MAPFTLPTIAPTKLQHRLLSYLLKRFLSPFLKDRGVSFDSKINNPLESDAFTINNVELDPTTLQEILSRTSLCLTIQSATLDKFSLRIEWPPWSLSWDKYVPTVNIRLQGIKIVLAVKSENGQDRPSSFESSDTSHRNLDLASSFAGLADDFVRYEDSDTLADEPDHQLPGAFASQSALKEITEEPDRRGIFAGLIEKILEKLSFEFDNFSLQVRHDQADLALVVDRGFTHPDPEEFNRIPRTLSRNFYLSPPTIYFRDLPQEALTRSSTPSNPRSISDESLEVDDDMLMSQAIADLRDPTPLPNIPSYRSDDPPELHLIRPDRIFLRAHGDRVSRRPVHTSLKETDIQASTETTHRLSGSHSTPVGEVEPRHDIMIFISYIFPAPPATKNPTVHDAVGAHVAAQLEAPLNTEPTVKVSHAGISQYQVEIGLPEIDVHIRSPSEIKAWINLFSDMSEDSLLISDPSPVIRTSSDRPDISTGFDFKLHCRRITLRADCDSLINGYVSAYGLGPVSNPTSLIISLGPIILSYDSHVLDVLDHNQLSKCVTRLTVTKIIILAKSPGISGSESHESLILQVPESHSTASAVSLHTSKALTEILFGQAQFDIDLDLFLSFRPLVEALDSSLPHNVESGVRRKTREYEKNRKVDSRSNSRKVTAHKALHTISVIAPSIKLRIRVSSPTSATRNRLDYREKGVALAILLKSVQVDVVSASDIHCTVHSATARLDHSSTEESNISATPFLIVTSALDENPDQPEDTSPCVTINYGGPERTEDHAAPGHTHEIDPAIVNLKLVRILLNKTRFDRLQYWLDDLSSWALRSSSGNGEHGSKVQGLSDVYSQENFNPSRSASLSPVSSVRSVPLRSKPRETTLCVQAIKLTIDLSSNKKYPLSPSPEPKTQLALRLQGLAISQTLNKSAGPQTSADASPDSTLGLRIVSVTGDLKQDDEVLQLVRTEGEGDISSNMEHCALSISIKTTASSATSSTKRITADVLLRNITVHIGPYCAWFHDLFSFIEAPPGAFEVAGPNYLTRVRVTLRSTAIRVSPPSSECSSEPRAQFIIAAVFDDFAVKVQLDPSSSDMSPEIQGTTTLQLAESQNGTFVRVARLSNVDLSTSYSTGTGKLRGRVRGGSFEASLCADSAESLGDVIAALRRMSFTKGQPELELDREHTIDESVVQPKLRASLLQSAMQDTSTRQPPLPFDLGEDLVHEDYPTDAEFVQNGPTRATRRTDTTKLHTSSIIRTLQQGDLNIIDDFLLAPRIRSTRSPRAIETEFKIENFDVSICLHEGYDWTSTRHAIEEAQKAMRKRLQKLRQLLAKGHLTDDAIDDELPSATLFKSVHFGLPASSHSLTTAQLLTAIERELDDHGLTAADDDTSIASSWQTLPSPPKERSGPTINSLSPLRNLQRSRHPALEFTLKNVTTRFRKYDTLQKTSDNESNRTTSLRLNADHVSIIDNIRTSTWKKFLTELRPNDGGVLRPTGAPMLRVNLDMVLSSEDERKQEALLKLKIAPLRLYVDQDAIDFLKAYFAFQKGGSPPEAPIVTKPAESMFFQRVEVFPIRIKLDYKPKRVNYLALQQGKVIELMNFFHFDGSDMTLRHAVLIGVPGPDKIGQLLQDIWTPDIKANQLADVISGIAPVRSVVNVGSGIADLVLLPIEQVRKDGRLARGLQKGTTSFAKSTALEAIKLGAKLATGTQVILERAEAILGARLAEDVRVETIEGTLSTQGGNEDIMDTSKGDNSREMISRYAEQPGNVQMGAKLAYRDLRDNMRTTAQTILAVPLEVFNEGSGRAVVKAVPIAILHPMVGATGAISKTLLGLRHTLDPHASDNDEDKYKRLNTNS</sequence>
<dbReference type="GO" id="GO:0061908">
    <property type="term" value="C:phagophore"/>
    <property type="evidence" value="ECO:0007669"/>
    <property type="project" value="TreeGrafter"/>
</dbReference>
<evidence type="ECO:0000313" key="15">
    <source>
        <dbReference type="Proteomes" id="UP000886653"/>
    </source>
</evidence>
<dbReference type="OrthoDB" id="18982at2759"/>
<dbReference type="GO" id="GO:0061709">
    <property type="term" value="P:reticulophagy"/>
    <property type="evidence" value="ECO:0007669"/>
    <property type="project" value="TreeGrafter"/>
</dbReference>
<accession>A0A9P6T8L2</accession>
<keyword evidence="8" id="KW-0445">Lipid transport</keyword>
<evidence type="ECO:0000313" key="14">
    <source>
        <dbReference type="EMBL" id="KAG0143212.1"/>
    </source>
</evidence>
<comment type="catalytic activity">
    <reaction evidence="11">
        <text>a 1,2-diacyl-sn-glycero-3-phosphoethanolamine(in) = a 1,2-diacyl-sn-glycero-3-phosphoethanolamine(out)</text>
        <dbReference type="Rhea" id="RHEA:38895"/>
        <dbReference type="ChEBI" id="CHEBI:64612"/>
    </reaction>
</comment>
<keyword evidence="9" id="KW-0472">Membrane</keyword>
<feature type="region of interest" description="Disordered" evidence="13">
    <location>
        <begin position="348"/>
        <end position="367"/>
    </location>
</feature>
<dbReference type="GO" id="GO:0034727">
    <property type="term" value="P:piecemeal microautophagy of the nucleus"/>
    <property type="evidence" value="ECO:0007669"/>
    <property type="project" value="TreeGrafter"/>
</dbReference>
<keyword evidence="7" id="KW-0072">Autophagy</keyword>
<gene>
    <name evidence="14" type="ORF">CROQUDRAFT_661531</name>
</gene>
<feature type="region of interest" description="Disordered" evidence="13">
    <location>
        <begin position="1375"/>
        <end position="1400"/>
    </location>
</feature>
<dbReference type="GO" id="GO:0005789">
    <property type="term" value="C:endoplasmic reticulum membrane"/>
    <property type="evidence" value="ECO:0007669"/>
    <property type="project" value="UniProtKB-SubCell"/>
</dbReference>
<feature type="compositionally biased region" description="Polar residues" evidence="13">
    <location>
        <begin position="348"/>
        <end position="364"/>
    </location>
</feature>
<evidence type="ECO:0000256" key="9">
    <source>
        <dbReference type="ARBA" id="ARBA00023136"/>
    </source>
</evidence>
<dbReference type="GO" id="GO:0034045">
    <property type="term" value="C:phagophore assembly site membrane"/>
    <property type="evidence" value="ECO:0007669"/>
    <property type="project" value="UniProtKB-SubCell"/>
</dbReference>
<organism evidence="14 15">
    <name type="scientific">Cronartium quercuum f. sp. fusiforme G11</name>
    <dbReference type="NCBI Taxonomy" id="708437"/>
    <lineage>
        <taxon>Eukaryota</taxon>
        <taxon>Fungi</taxon>
        <taxon>Dikarya</taxon>
        <taxon>Basidiomycota</taxon>
        <taxon>Pucciniomycotina</taxon>
        <taxon>Pucciniomycetes</taxon>
        <taxon>Pucciniales</taxon>
        <taxon>Coleosporiaceae</taxon>
        <taxon>Cronartium</taxon>
    </lineage>
</organism>
<protein>
    <recommendedName>
        <fullName evidence="4">Autophagy-related protein 2</fullName>
    </recommendedName>
</protein>
<evidence type="ECO:0000256" key="13">
    <source>
        <dbReference type="SAM" id="MobiDB-lite"/>
    </source>
</evidence>
<dbReference type="Pfam" id="PF13329">
    <property type="entry name" value="ATG2_CAD"/>
    <property type="match status" value="1"/>
</dbReference>
<evidence type="ECO:0000256" key="11">
    <source>
        <dbReference type="ARBA" id="ARBA00024615"/>
    </source>
</evidence>
<dbReference type="GO" id="GO:0032266">
    <property type="term" value="F:phosphatidylinositol-3-phosphate binding"/>
    <property type="evidence" value="ECO:0007669"/>
    <property type="project" value="TreeGrafter"/>
</dbReference>
<comment type="catalytic activity">
    <reaction evidence="12">
        <text>a 1,2-diacyl-sn-glycero-3-phosphocholine(in) = a 1,2-diacyl-sn-glycero-3-phosphocholine(out)</text>
        <dbReference type="Rhea" id="RHEA:38571"/>
        <dbReference type="ChEBI" id="CHEBI:57643"/>
    </reaction>
</comment>
<evidence type="ECO:0000256" key="2">
    <source>
        <dbReference type="ARBA" id="ARBA00004623"/>
    </source>
</evidence>
<evidence type="ECO:0000256" key="8">
    <source>
        <dbReference type="ARBA" id="ARBA00023055"/>
    </source>
</evidence>
<dbReference type="GO" id="GO:0006869">
    <property type="term" value="P:lipid transport"/>
    <property type="evidence" value="ECO:0007669"/>
    <property type="project" value="UniProtKB-KW"/>
</dbReference>
<evidence type="ECO:0000256" key="5">
    <source>
        <dbReference type="ARBA" id="ARBA00022448"/>
    </source>
</evidence>
<evidence type="ECO:0000256" key="1">
    <source>
        <dbReference type="ARBA" id="ARBA00004406"/>
    </source>
</evidence>
<evidence type="ECO:0000256" key="10">
    <source>
        <dbReference type="ARBA" id="ARBA00024479"/>
    </source>
</evidence>
<evidence type="ECO:0000256" key="7">
    <source>
        <dbReference type="ARBA" id="ARBA00023006"/>
    </source>
</evidence>